<feature type="domain" description="2Fe-2S ferredoxin-type" evidence="6">
    <location>
        <begin position="1"/>
        <end position="75"/>
    </location>
</feature>
<dbReference type="PROSITE" id="PS51085">
    <property type="entry name" value="2FE2S_FER_2"/>
    <property type="match status" value="1"/>
</dbReference>
<evidence type="ECO:0000313" key="8">
    <source>
        <dbReference type="Proteomes" id="UP001499924"/>
    </source>
</evidence>
<dbReference type="InterPro" id="IPR051452">
    <property type="entry name" value="Diverse_Oxidoreductases"/>
</dbReference>
<dbReference type="Pfam" id="PF01799">
    <property type="entry name" value="Fer2_2"/>
    <property type="match status" value="1"/>
</dbReference>
<gene>
    <name evidence="7" type="ORF">GCM10010531_22940</name>
</gene>
<dbReference type="PANTHER" id="PTHR44379">
    <property type="entry name" value="OXIDOREDUCTASE WITH IRON-SULFUR SUBUNIT"/>
    <property type="match status" value="1"/>
</dbReference>
<dbReference type="CDD" id="cd00207">
    <property type="entry name" value="fer2"/>
    <property type="match status" value="1"/>
</dbReference>
<proteinExistence type="predicted"/>
<dbReference type="Gene3D" id="1.10.150.120">
    <property type="entry name" value="[2Fe-2S]-binding domain"/>
    <property type="match status" value="1"/>
</dbReference>
<keyword evidence="3" id="KW-0560">Oxidoreductase</keyword>
<comment type="caution">
    <text evidence="7">The sequence shown here is derived from an EMBL/GenBank/DDBJ whole genome shotgun (WGS) entry which is preliminary data.</text>
</comment>
<keyword evidence="1" id="KW-0001">2Fe-2S</keyword>
<evidence type="ECO:0000256" key="2">
    <source>
        <dbReference type="ARBA" id="ARBA00022723"/>
    </source>
</evidence>
<dbReference type="SUPFAM" id="SSF47741">
    <property type="entry name" value="CO dehydrogenase ISP C-domain like"/>
    <property type="match status" value="1"/>
</dbReference>
<dbReference type="PANTHER" id="PTHR44379:SF6">
    <property type="entry name" value="BLR6046 PROTEIN"/>
    <property type="match status" value="1"/>
</dbReference>
<dbReference type="EMBL" id="BAAAVV010000004">
    <property type="protein sequence ID" value="GAA3169272.1"/>
    <property type="molecule type" value="Genomic_DNA"/>
</dbReference>
<reference evidence="8" key="1">
    <citation type="journal article" date="2019" name="Int. J. Syst. Evol. Microbiol.">
        <title>The Global Catalogue of Microorganisms (GCM) 10K type strain sequencing project: providing services to taxonomists for standard genome sequencing and annotation.</title>
        <authorList>
            <consortium name="The Broad Institute Genomics Platform"/>
            <consortium name="The Broad Institute Genome Sequencing Center for Infectious Disease"/>
            <person name="Wu L."/>
            <person name="Ma J."/>
        </authorList>
    </citation>
    <scope>NUCLEOTIDE SEQUENCE [LARGE SCALE GENOMIC DNA]</scope>
    <source>
        <strain evidence="8">JCM 15614</strain>
    </source>
</reference>
<dbReference type="PROSITE" id="PS00197">
    <property type="entry name" value="2FE2S_FER_1"/>
    <property type="match status" value="1"/>
</dbReference>
<evidence type="ECO:0000259" key="6">
    <source>
        <dbReference type="PROSITE" id="PS51085"/>
    </source>
</evidence>
<evidence type="ECO:0000256" key="5">
    <source>
        <dbReference type="ARBA" id="ARBA00023014"/>
    </source>
</evidence>
<keyword evidence="4" id="KW-0408">Iron</keyword>
<dbReference type="Pfam" id="PF00111">
    <property type="entry name" value="Fer2"/>
    <property type="match status" value="1"/>
</dbReference>
<dbReference type="RefSeq" id="WP_344688994.1">
    <property type="nucleotide sequence ID" value="NZ_BAAAVV010000004.1"/>
</dbReference>
<evidence type="ECO:0000313" key="7">
    <source>
        <dbReference type="EMBL" id="GAA3169272.1"/>
    </source>
</evidence>
<evidence type="ECO:0000256" key="1">
    <source>
        <dbReference type="ARBA" id="ARBA00022714"/>
    </source>
</evidence>
<sequence>MELTVNGTSRDVDAHPDTPLLDVLRGDLGLTGSRFGCGLGQCGACFVLVDGRAVPACDTPLWSVEGRSVTTVEGLADGDRLHPVQQAVLDEQAAQCGFCVSGIVVSAAALLAENPQPDEATVAAALDRHLCRCGIQHRMIAAVVRAGRESR</sequence>
<evidence type="ECO:0000256" key="4">
    <source>
        <dbReference type="ARBA" id="ARBA00023004"/>
    </source>
</evidence>
<dbReference type="InterPro" id="IPR036010">
    <property type="entry name" value="2Fe-2S_ferredoxin-like_sf"/>
</dbReference>
<accession>A0ABP6P6T2</accession>
<evidence type="ECO:0000256" key="3">
    <source>
        <dbReference type="ARBA" id="ARBA00023002"/>
    </source>
</evidence>
<keyword evidence="2" id="KW-0479">Metal-binding</keyword>
<dbReference type="Gene3D" id="3.10.20.30">
    <property type="match status" value="1"/>
</dbReference>
<keyword evidence="5" id="KW-0411">Iron-sulfur</keyword>
<name>A0ABP6P6T2_9ACTN</name>
<keyword evidence="8" id="KW-1185">Reference proteome</keyword>
<dbReference type="InterPro" id="IPR001041">
    <property type="entry name" value="2Fe-2S_ferredoxin-type"/>
</dbReference>
<organism evidence="7 8">
    <name type="scientific">Blastococcus jejuensis</name>
    <dbReference type="NCBI Taxonomy" id="351224"/>
    <lineage>
        <taxon>Bacteria</taxon>
        <taxon>Bacillati</taxon>
        <taxon>Actinomycetota</taxon>
        <taxon>Actinomycetes</taxon>
        <taxon>Geodermatophilales</taxon>
        <taxon>Geodermatophilaceae</taxon>
        <taxon>Blastococcus</taxon>
    </lineage>
</organism>
<dbReference type="Proteomes" id="UP001499924">
    <property type="component" value="Unassembled WGS sequence"/>
</dbReference>
<protein>
    <submittedName>
        <fullName evidence="7">(2Fe-2S)-binding protein</fullName>
    </submittedName>
</protein>
<dbReference type="SUPFAM" id="SSF54292">
    <property type="entry name" value="2Fe-2S ferredoxin-like"/>
    <property type="match status" value="1"/>
</dbReference>
<dbReference type="InterPro" id="IPR006058">
    <property type="entry name" value="2Fe2S_fd_BS"/>
</dbReference>
<dbReference type="InterPro" id="IPR036884">
    <property type="entry name" value="2Fe-2S-bd_dom_sf"/>
</dbReference>
<dbReference type="InterPro" id="IPR002888">
    <property type="entry name" value="2Fe-2S-bd"/>
</dbReference>
<dbReference type="InterPro" id="IPR012675">
    <property type="entry name" value="Beta-grasp_dom_sf"/>
</dbReference>